<reference evidence="8" key="1">
    <citation type="submission" date="2020-05" db="EMBL/GenBank/DDBJ databases">
        <authorList>
            <person name="Chiriac C."/>
            <person name="Salcher M."/>
            <person name="Ghai R."/>
            <person name="Kavagutti S V."/>
        </authorList>
    </citation>
    <scope>NUCLEOTIDE SEQUENCE</scope>
</reference>
<dbReference type="Gene3D" id="3.30.565.10">
    <property type="entry name" value="Histidine kinase-like ATPase, C-terminal domain"/>
    <property type="match status" value="1"/>
</dbReference>
<dbReference type="PRINTS" id="PR00344">
    <property type="entry name" value="BCTRLSENSOR"/>
</dbReference>
<dbReference type="InterPro" id="IPR003661">
    <property type="entry name" value="HisK_dim/P_dom"/>
</dbReference>
<proteinExistence type="predicted"/>
<dbReference type="InterPro" id="IPR050351">
    <property type="entry name" value="BphY/WalK/GraS-like"/>
</dbReference>
<organism evidence="8">
    <name type="scientific">freshwater metagenome</name>
    <dbReference type="NCBI Taxonomy" id="449393"/>
    <lineage>
        <taxon>unclassified sequences</taxon>
        <taxon>metagenomes</taxon>
        <taxon>ecological metagenomes</taxon>
    </lineage>
</organism>
<dbReference type="SMART" id="SM00388">
    <property type="entry name" value="HisKA"/>
    <property type="match status" value="1"/>
</dbReference>
<dbReference type="Pfam" id="PF00512">
    <property type="entry name" value="HisKA"/>
    <property type="match status" value="1"/>
</dbReference>
<evidence type="ECO:0000256" key="6">
    <source>
        <dbReference type="ARBA" id="ARBA00023012"/>
    </source>
</evidence>
<dbReference type="InterPro" id="IPR004358">
    <property type="entry name" value="Sig_transdc_His_kin-like_C"/>
</dbReference>
<dbReference type="GO" id="GO:0004721">
    <property type="term" value="F:phosphoprotein phosphatase activity"/>
    <property type="evidence" value="ECO:0007669"/>
    <property type="project" value="TreeGrafter"/>
</dbReference>
<dbReference type="CDD" id="cd00082">
    <property type="entry name" value="HisKA"/>
    <property type="match status" value="1"/>
</dbReference>
<accession>A0A6J6K877</accession>
<comment type="catalytic activity">
    <reaction evidence="1">
        <text>ATP + protein L-histidine = ADP + protein N-phospho-L-histidine.</text>
        <dbReference type="EC" id="2.7.13.3"/>
    </reaction>
</comment>
<dbReference type="InterPro" id="IPR005467">
    <property type="entry name" value="His_kinase_dom"/>
</dbReference>
<dbReference type="InterPro" id="IPR003594">
    <property type="entry name" value="HATPase_dom"/>
</dbReference>
<name>A0A6J6K877_9ZZZZ</name>
<dbReference type="AlphaFoldDB" id="A0A6J6K877"/>
<keyword evidence="3" id="KW-0597">Phosphoprotein</keyword>
<dbReference type="Pfam" id="PF02518">
    <property type="entry name" value="HATPase_c"/>
    <property type="match status" value="1"/>
</dbReference>
<sequence length="380" mass="40980">MSVGWFVAGIAVASIVAYLISRKKSVIAVQTTQVAPLNNSVKDHPLASAMDALPIGVVVAVASAEHLVRNTIASAMTGVRHVDVLVDQAVEALLTETFISGNQERALEVAGPPTRHFSIRTELLAGGDAVAVIEDVTQKVLIDTVRTDFVANLSHELKTPIGGIAALGDTMTNETDPLVIQQLAERIVKESFRMSGIVDDLLSLSRIEFGKSDDWQPVEVGSVLREAVGQCQHLAQRHHVEIKLELENGAMVFGDRSQLVSALSNLIENAVKYSEPGKLVRVETKEDVETVMISVSDQGIGIAPADQERIFERFFRVDRARSRSTGGTGLGLSIVRHVVDNHGGKISVQSEEGTGATFTVTLPTTPQEIQTNEEHHEHAV</sequence>
<evidence type="ECO:0000259" key="7">
    <source>
        <dbReference type="PROSITE" id="PS50109"/>
    </source>
</evidence>
<dbReference type="CDD" id="cd00075">
    <property type="entry name" value="HATPase"/>
    <property type="match status" value="1"/>
</dbReference>
<gene>
    <name evidence="8" type="ORF">UFOPK2166_00510</name>
</gene>
<dbReference type="EMBL" id="CAEZWB010000048">
    <property type="protein sequence ID" value="CAB4645496.1"/>
    <property type="molecule type" value="Genomic_DNA"/>
</dbReference>
<evidence type="ECO:0000256" key="3">
    <source>
        <dbReference type="ARBA" id="ARBA00022553"/>
    </source>
</evidence>
<dbReference type="InterPro" id="IPR036097">
    <property type="entry name" value="HisK_dim/P_sf"/>
</dbReference>
<dbReference type="GO" id="GO:0000155">
    <property type="term" value="F:phosphorelay sensor kinase activity"/>
    <property type="evidence" value="ECO:0007669"/>
    <property type="project" value="InterPro"/>
</dbReference>
<feature type="domain" description="Histidine kinase" evidence="7">
    <location>
        <begin position="152"/>
        <end position="366"/>
    </location>
</feature>
<dbReference type="Gene3D" id="1.10.287.130">
    <property type="match status" value="1"/>
</dbReference>
<protein>
    <recommendedName>
        <fullName evidence="2">histidine kinase</fullName>
        <ecNumber evidence="2">2.7.13.3</ecNumber>
    </recommendedName>
</protein>
<dbReference type="PROSITE" id="PS50109">
    <property type="entry name" value="HIS_KIN"/>
    <property type="match status" value="1"/>
</dbReference>
<keyword evidence="6" id="KW-0902">Two-component regulatory system</keyword>
<dbReference type="GO" id="GO:0005886">
    <property type="term" value="C:plasma membrane"/>
    <property type="evidence" value="ECO:0007669"/>
    <property type="project" value="TreeGrafter"/>
</dbReference>
<evidence type="ECO:0000256" key="5">
    <source>
        <dbReference type="ARBA" id="ARBA00022777"/>
    </source>
</evidence>
<dbReference type="InterPro" id="IPR036890">
    <property type="entry name" value="HATPase_C_sf"/>
</dbReference>
<dbReference type="SUPFAM" id="SSF55874">
    <property type="entry name" value="ATPase domain of HSP90 chaperone/DNA topoisomerase II/histidine kinase"/>
    <property type="match status" value="1"/>
</dbReference>
<dbReference type="EC" id="2.7.13.3" evidence="2"/>
<evidence type="ECO:0000313" key="8">
    <source>
        <dbReference type="EMBL" id="CAB4645496.1"/>
    </source>
</evidence>
<evidence type="ECO:0000256" key="2">
    <source>
        <dbReference type="ARBA" id="ARBA00012438"/>
    </source>
</evidence>
<dbReference type="PANTHER" id="PTHR45453:SF1">
    <property type="entry name" value="PHOSPHATE REGULON SENSOR PROTEIN PHOR"/>
    <property type="match status" value="1"/>
</dbReference>
<dbReference type="GO" id="GO:0016036">
    <property type="term" value="P:cellular response to phosphate starvation"/>
    <property type="evidence" value="ECO:0007669"/>
    <property type="project" value="TreeGrafter"/>
</dbReference>
<evidence type="ECO:0000256" key="1">
    <source>
        <dbReference type="ARBA" id="ARBA00000085"/>
    </source>
</evidence>
<keyword evidence="5" id="KW-0418">Kinase</keyword>
<keyword evidence="4" id="KW-0808">Transferase</keyword>
<dbReference type="SMART" id="SM00387">
    <property type="entry name" value="HATPase_c"/>
    <property type="match status" value="1"/>
</dbReference>
<evidence type="ECO:0000256" key="4">
    <source>
        <dbReference type="ARBA" id="ARBA00022679"/>
    </source>
</evidence>
<dbReference type="PANTHER" id="PTHR45453">
    <property type="entry name" value="PHOSPHATE REGULON SENSOR PROTEIN PHOR"/>
    <property type="match status" value="1"/>
</dbReference>
<dbReference type="FunFam" id="3.30.565.10:FF:000006">
    <property type="entry name" value="Sensor histidine kinase WalK"/>
    <property type="match status" value="1"/>
</dbReference>
<dbReference type="SUPFAM" id="SSF47384">
    <property type="entry name" value="Homodimeric domain of signal transducing histidine kinase"/>
    <property type="match status" value="1"/>
</dbReference>